<dbReference type="InterPro" id="IPR007144">
    <property type="entry name" value="SSU_processome_Utp11"/>
</dbReference>
<evidence type="ECO:0000313" key="8">
    <source>
        <dbReference type="Proteomes" id="UP000054564"/>
    </source>
</evidence>
<protein>
    <recommendedName>
        <fullName evidence="9">U3 small nucleolar RNA-associated protein 11</fullName>
    </recommendedName>
</protein>
<evidence type="ECO:0000256" key="6">
    <source>
        <dbReference type="SAM" id="MobiDB-lite"/>
    </source>
</evidence>
<keyword evidence="5" id="KW-0539">Nucleus</keyword>
<organism evidence="7 8">
    <name type="scientific">Puccinia striiformis f. sp. tritici PST-78</name>
    <dbReference type="NCBI Taxonomy" id="1165861"/>
    <lineage>
        <taxon>Eukaryota</taxon>
        <taxon>Fungi</taxon>
        <taxon>Dikarya</taxon>
        <taxon>Basidiomycota</taxon>
        <taxon>Pucciniomycotina</taxon>
        <taxon>Pucciniomycetes</taxon>
        <taxon>Pucciniales</taxon>
        <taxon>Pucciniaceae</taxon>
        <taxon>Puccinia</taxon>
    </lineage>
</organism>
<dbReference type="PANTHER" id="PTHR12838">
    <property type="entry name" value="U3 SMALL NUCLEOLAR RNA-ASSOCIATED PROTEIN 11"/>
    <property type="match status" value="1"/>
</dbReference>
<feature type="region of interest" description="Disordered" evidence="6">
    <location>
        <begin position="203"/>
        <end position="248"/>
    </location>
</feature>
<sequence>MARFKLDVQKRQHRERSQPLHRSRLGLLEKHSDYVKRAKDYNSKKDRLQKLKLKASLKNHDEFYFKMINSKTVKDVHYNFNQTNSPLDNQLVKLLKTQDYNYIKTCRAIEENKIIKMKERLGPMIIRVQSEGSSSSSSELQEQAIQLLNQSVSATHAKNTTNSDRGGSELDDDNTLVKPSKKTIFVDSAEEVKTFSIDSVGKKTKKKPDLIRSSSSTSSSSKSIHKEKSRGKFTEEFSDGEDQLTQEPEKHIKKLMAELQTRLTRLRVLQTAERESELKKSLMGKGSKFLKFRPPSTTKSSATVNGGRDLSWYDKLDRNQIIEDDLERERLDKLNSGIKTGAQVWKWKQERKK</sequence>
<comment type="similarity">
    <text evidence="3">Belongs to the UTP11 family.</text>
</comment>
<dbReference type="GO" id="GO:0006364">
    <property type="term" value="P:rRNA processing"/>
    <property type="evidence" value="ECO:0007669"/>
    <property type="project" value="UniProtKB-KW"/>
</dbReference>
<comment type="subcellular location">
    <subcellularLocation>
        <location evidence="2">Nucleus</location>
        <location evidence="2">Nucleolus</location>
    </subcellularLocation>
</comment>
<evidence type="ECO:0000256" key="3">
    <source>
        <dbReference type="ARBA" id="ARBA00008105"/>
    </source>
</evidence>
<keyword evidence="4" id="KW-0698">rRNA processing</keyword>
<feature type="compositionally biased region" description="Basic and acidic residues" evidence="6">
    <location>
        <begin position="224"/>
        <end position="235"/>
    </location>
</feature>
<feature type="compositionally biased region" description="Polar residues" evidence="6">
    <location>
        <begin position="156"/>
        <end position="165"/>
    </location>
</feature>
<dbReference type="EMBL" id="AJIL01000153">
    <property type="protein sequence ID" value="KNE92796.1"/>
    <property type="molecule type" value="Genomic_DNA"/>
</dbReference>
<dbReference type="Pfam" id="PF03998">
    <property type="entry name" value="Utp11"/>
    <property type="match status" value="1"/>
</dbReference>
<name>A0A0L0V0T4_9BASI</name>
<dbReference type="STRING" id="1165861.A0A0L0V0T4"/>
<dbReference type="OrthoDB" id="2502854at2759"/>
<evidence type="ECO:0000256" key="2">
    <source>
        <dbReference type="ARBA" id="ARBA00004604"/>
    </source>
</evidence>
<gene>
    <name evidence="7" type="ORF">PSTG_13781</name>
</gene>
<evidence type="ECO:0000256" key="5">
    <source>
        <dbReference type="ARBA" id="ARBA00023242"/>
    </source>
</evidence>
<keyword evidence="8" id="KW-1185">Reference proteome</keyword>
<evidence type="ECO:0008006" key="9">
    <source>
        <dbReference type="Google" id="ProtNLM"/>
    </source>
</evidence>
<comment type="caution">
    <text evidence="7">The sequence shown here is derived from an EMBL/GenBank/DDBJ whole genome shotgun (WGS) entry which is preliminary data.</text>
</comment>
<comment type="function">
    <text evidence="1">Involved in nucleolar processing of pre-18S ribosomal RNA.</text>
</comment>
<proteinExistence type="inferred from homology"/>
<reference evidence="8" key="1">
    <citation type="submission" date="2014-03" db="EMBL/GenBank/DDBJ databases">
        <title>The Genome Sequence of Puccinia striiformis f. sp. tritici PST-78.</title>
        <authorList>
            <consortium name="The Broad Institute Genome Sequencing Platform"/>
            <person name="Cuomo C."/>
            <person name="Hulbert S."/>
            <person name="Chen X."/>
            <person name="Walker B."/>
            <person name="Young S.K."/>
            <person name="Zeng Q."/>
            <person name="Gargeya S."/>
            <person name="Fitzgerald M."/>
            <person name="Haas B."/>
            <person name="Abouelleil A."/>
            <person name="Alvarado L."/>
            <person name="Arachchi H.M."/>
            <person name="Berlin A.M."/>
            <person name="Chapman S.B."/>
            <person name="Goldberg J."/>
            <person name="Griggs A."/>
            <person name="Gujja S."/>
            <person name="Hansen M."/>
            <person name="Howarth C."/>
            <person name="Imamovic A."/>
            <person name="Larimer J."/>
            <person name="McCowan C."/>
            <person name="Montmayeur A."/>
            <person name="Murphy C."/>
            <person name="Neiman D."/>
            <person name="Pearson M."/>
            <person name="Priest M."/>
            <person name="Roberts A."/>
            <person name="Saif S."/>
            <person name="Shea T."/>
            <person name="Sisk P."/>
            <person name="Sykes S."/>
            <person name="Wortman J."/>
            <person name="Nusbaum C."/>
            <person name="Birren B."/>
        </authorList>
    </citation>
    <scope>NUCLEOTIDE SEQUENCE [LARGE SCALE GENOMIC DNA]</scope>
    <source>
        <strain evidence="8">race PST-78</strain>
    </source>
</reference>
<dbReference type="GO" id="GO:0032040">
    <property type="term" value="C:small-subunit processome"/>
    <property type="evidence" value="ECO:0007669"/>
    <property type="project" value="InterPro"/>
</dbReference>
<evidence type="ECO:0000256" key="4">
    <source>
        <dbReference type="ARBA" id="ARBA00022552"/>
    </source>
</evidence>
<feature type="region of interest" description="Disordered" evidence="6">
    <location>
        <begin position="156"/>
        <end position="175"/>
    </location>
</feature>
<dbReference type="Proteomes" id="UP000054564">
    <property type="component" value="Unassembled WGS sequence"/>
</dbReference>
<evidence type="ECO:0000313" key="7">
    <source>
        <dbReference type="EMBL" id="KNE92796.1"/>
    </source>
</evidence>
<accession>A0A0L0V0T4</accession>
<dbReference type="AlphaFoldDB" id="A0A0L0V0T4"/>
<evidence type="ECO:0000256" key="1">
    <source>
        <dbReference type="ARBA" id="ARBA00004099"/>
    </source>
</evidence>
<feature type="compositionally biased region" description="Low complexity" evidence="6">
    <location>
        <begin position="213"/>
        <end position="222"/>
    </location>
</feature>
<dbReference type="PANTHER" id="PTHR12838:SF0">
    <property type="entry name" value="U3 SMALL NUCLEOLAR RNA-ASSOCIATED PROTEIN 11-RELATED"/>
    <property type="match status" value="1"/>
</dbReference>